<proteinExistence type="predicted"/>
<name>A0A0A9FNF0_ARUDO</name>
<sequence>MVGGHPDLQEPPRIPYIADGLTSR</sequence>
<feature type="region of interest" description="Disordered" evidence="1">
    <location>
        <begin position="1"/>
        <end position="24"/>
    </location>
</feature>
<reference evidence="2" key="1">
    <citation type="submission" date="2014-09" db="EMBL/GenBank/DDBJ databases">
        <authorList>
            <person name="Magalhaes I.L.F."/>
            <person name="Oliveira U."/>
            <person name="Santos F.R."/>
            <person name="Vidigal T.H.D.A."/>
            <person name="Brescovit A.D."/>
            <person name="Santos A.J."/>
        </authorList>
    </citation>
    <scope>NUCLEOTIDE SEQUENCE</scope>
    <source>
        <tissue evidence="2">Shoot tissue taken approximately 20 cm above the soil surface</tissue>
    </source>
</reference>
<evidence type="ECO:0000313" key="2">
    <source>
        <dbReference type="EMBL" id="JAE13812.1"/>
    </source>
</evidence>
<protein>
    <submittedName>
        <fullName evidence="2">Uncharacterized protein</fullName>
    </submittedName>
</protein>
<reference evidence="2" key="2">
    <citation type="journal article" date="2015" name="Data Brief">
        <title>Shoot transcriptome of the giant reed, Arundo donax.</title>
        <authorList>
            <person name="Barrero R.A."/>
            <person name="Guerrero F.D."/>
            <person name="Moolhuijzen P."/>
            <person name="Goolsby J.A."/>
            <person name="Tidwell J."/>
            <person name="Bellgard S.E."/>
            <person name="Bellgard M.I."/>
        </authorList>
    </citation>
    <scope>NUCLEOTIDE SEQUENCE</scope>
    <source>
        <tissue evidence="2">Shoot tissue taken approximately 20 cm above the soil surface</tissue>
    </source>
</reference>
<dbReference type="AlphaFoldDB" id="A0A0A9FNF0"/>
<dbReference type="EMBL" id="GBRH01184084">
    <property type="protein sequence ID" value="JAE13812.1"/>
    <property type="molecule type" value="Transcribed_RNA"/>
</dbReference>
<evidence type="ECO:0000256" key="1">
    <source>
        <dbReference type="SAM" id="MobiDB-lite"/>
    </source>
</evidence>
<organism evidence="2">
    <name type="scientific">Arundo donax</name>
    <name type="common">Giant reed</name>
    <name type="synonym">Donax arundinaceus</name>
    <dbReference type="NCBI Taxonomy" id="35708"/>
    <lineage>
        <taxon>Eukaryota</taxon>
        <taxon>Viridiplantae</taxon>
        <taxon>Streptophyta</taxon>
        <taxon>Embryophyta</taxon>
        <taxon>Tracheophyta</taxon>
        <taxon>Spermatophyta</taxon>
        <taxon>Magnoliopsida</taxon>
        <taxon>Liliopsida</taxon>
        <taxon>Poales</taxon>
        <taxon>Poaceae</taxon>
        <taxon>PACMAD clade</taxon>
        <taxon>Arundinoideae</taxon>
        <taxon>Arundineae</taxon>
        <taxon>Arundo</taxon>
    </lineage>
</organism>
<accession>A0A0A9FNF0</accession>